<feature type="transmembrane region" description="Helical" evidence="1">
    <location>
        <begin position="53"/>
        <end position="75"/>
    </location>
</feature>
<evidence type="ECO:0000313" key="2">
    <source>
        <dbReference type="EMBL" id="HHP67406.1"/>
    </source>
</evidence>
<dbReference type="EMBL" id="DRYK01000024">
    <property type="protein sequence ID" value="HHP67406.1"/>
    <property type="molecule type" value="Genomic_DNA"/>
</dbReference>
<comment type="caution">
    <text evidence="2">The sequence shown here is derived from an EMBL/GenBank/DDBJ whole genome shotgun (WGS) entry which is preliminary data.</text>
</comment>
<accession>A0A7J3XXK3</accession>
<keyword evidence="1" id="KW-0472">Membrane</keyword>
<keyword evidence="1" id="KW-1133">Transmembrane helix</keyword>
<protein>
    <submittedName>
        <fullName evidence="2">Uncharacterized protein</fullName>
    </submittedName>
</protein>
<sequence length="151" mass="15877">MGILVESLSILGLALMIYAMVSEKWSHSVVSAFFGSLVLGLAVAESVDPRLGLAILIIYSGSLTALTYLSSILLGKREAALPLSYRALGIVAIPLALSAFLTVALQEVFTPGPKYTQPITTGELESYALATALGLLVSLVVIITLLVEGRK</sequence>
<keyword evidence="1" id="KW-0812">Transmembrane</keyword>
<dbReference type="AlphaFoldDB" id="A0A7J3XXK3"/>
<proteinExistence type="predicted"/>
<gene>
    <name evidence="2" type="ORF">ENM60_01215</name>
</gene>
<feature type="transmembrane region" description="Helical" evidence="1">
    <location>
        <begin position="87"/>
        <end position="106"/>
    </location>
</feature>
<evidence type="ECO:0000256" key="1">
    <source>
        <dbReference type="SAM" id="Phobius"/>
    </source>
</evidence>
<name>A0A7J3XXK3_9CREN</name>
<feature type="transmembrane region" description="Helical" evidence="1">
    <location>
        <begin position="29"/>
        <end position="47"/>
    </location>
</feature>
<organism evidence="2">
    <name type="scientific">Thermogladius calderae</name>
    <dbReference type="NCBI Taxonomy" id="1200300"/>
    <lineage>
        <taxon>Archaea</taxon>
        <taxon>Thermoproteota</taxon>
        <taxon>Thermoprotei</taxon>
        <taxon>Desulfurococcales</taxon>
        <taxon>Desulfurococcaceae</taxon>
        <taxon>Thermogladius</taxon>
    </lineage>
</organism>
<reference evidence="2" key="1">
    <citation type="journal article" date="2020" name="mSystems">
        <title>Genome- and Community-Level Interaction Insights into Carbon Utilization and Element Cycling Functions of Hydrothermarchaeota in Hydrothermal Sediment.</title>
        <authorList>
            <person name="Zhou Z."/>
            <person name="Liu Y."/>
            <person name="Xu W."/>
            <person name="Pan J."/>
            <person name="Luo Z.H."/>
            <person name="Li M."/>
        </authorList>
    </citation>
    <scope>NUCLEOTIDE SEQUENCE [LARGE SCALE GENOMIC DNA]</scope>
    <source>
        <strain evidence="2">SpSt-110</strain>
    </source>
</reference>
<feature type="transmembrane region" description="Helical" evidence="1">
    <location>
        <begin position="126"/>
        <end position="147"/>
    </location>
</feature>
<feature type="transmembrane region" description="Helical" evidence="1">
    <location>
        <begin position="6"/>
        <end position="22"/>
    </location>
</feature>